<dbReference type="Proteomes" id="UP000323454">
    <property type="component" value="Unassembled WGS sequence"/>
</dbReference>
<dbReference type="InterPro" id="IPR006091">
    <property type="entry name" value="Acyl-CoA_Oxase/DH_mid-dom"/>
</dbReference>
<keyword evidence="4 6" id="KW-0274">FAD</keyword>
<dbReference type="SUPFAM" id="SSF47203">
    <property type="entry name" value="Acyl-CoA dehydrogenase C-terminal domain-like"/>
    <property type="match status" value="1"/>
</dbReference>
<evidence type="ECO:0000256" key="6">
    <source>
        <dbReference type="RuleBase" id="RU362125"/>
    </source>
</evidence>
<dbReference type="Gene3D" id="1.20.140.10">
    <property type="entry name" value="Butyryl-CoA Dehydrogenase, subunit A, domain 3"/>
    <property type="match status" value="1"/>
</dbReference>
<evidence type="ECO:0000256" key="1">
    <source>
        <dbReference type="ARBA" id="ARBA00001974"/>
    </source>
</evidence>
<dbReference type="OrthoDB" id="8876745at2"/>
<dbReference type="EMBL" id="VUOB01000072">
    <property type="protein sequence ID" value="KAA2252829.1"/>
    <property type="molecule type" value="Genomic_DNA"/>
</dbReference>
<reference evidence="10 11" key="1">
    <citation type="submission" date="2019-09" db="EMBL/GenBank/DDBJ databases">
        <title>Goodfellowia gen. nov., a new genus of the Pseudonocardineae related to Actinoalloteichus, containing Goodfellowia coeruleoviolacea gen. nov., comb. nov. gen. nov., comb. nov.</title>
        <authorList>
            <person name="Labeda D."/>
        </authorList>
    </citation>
    <scope>NUCLEOTIDE SEQUENCE [LARGE SCALE GENOMIC DNA]</scope>
    <source>
        <strain evidence="10 11">AN110305</strain>
    </source>
</reference>
<evidence type="ECO:0000259" key="8">
    <source>
        <dbReference type="Pfam" id="PF02770"/>
    </source>
</evidence>
<dbReference type="Pfam" id="PF00441">
    <property type="entry name" value="Acyl-CoA_dh_1"/>
    <property type="match status" value="1"/>
</dbReference>
<dbReference type="GO" id="GO:0050660">
    <property type="term" value="F:flavin adenine dinucleotide binding"/>
    <property type="evidence" value="ECO:0007669"/>
    <property type="project" value="InterPro"/>
</dbReference>
<dbReference type="AlphaFoldDB" id="A0A5B2WQV0"/>
<dbReference type="PROSITE" id="PS00072">
    <property type="entry name" value="ACYL_COA_DH_1"/>
    <property type="match status" value="1"/>
</dbReference>
<dbReference type="InterPro" id="IPR036250">
    <property type="entry name" value="AcylCo_DH-like_C"/>
</dbReference>
<dbReference type="FunFam" id="2.40.110.10:FF:000001">
    <property type="entry name" value="Acyl-CoA dehydrogenase, mitochondrial"/>
    <property type="match status" value="1"/>
</dbReference>
<dbReference type="Gene3D" id="1.10.540.10">
    <property type="entry name" value="Acyl-CoA dehydrogenase/oxidase, N-terminal domain"/>
    <property type="match status" value="1"/>
</dbReference>
<dbReference type="SUPFAM" id="SSF56645">
    <property type="entry name" value="Acyl-CoA dehydrogenase NM domain-like"/>
    <property type="match status" value="1"/>
</dbReference>
<evidence type="ECO:0000259" key="7">
    <source>
        <dbReference type="Pfam" id="PF00441"/>
    </source>
</evidence>
<keyword evidence="11" id="KW-1185">Reference proteome</keyword>
<evidence type="ECO:0000256" key="2">
    <source>
        <dbReference type="ARBA" id="ARBA00009347"/>
    </source>
</evidence>
<dbReference type="InterPro" id="IPR009100">
    <property type="entry name" value="AcylCoA_DH/oxidase_NM_dom_sf"/>
</dbReference>
<dbReference type="Pfam" id="PF02770">
    <property type="entry name" value="Acyl-CoA_dh_M"/>
    <property type="match status" value="1"/>
</dbReference>
<protein>
    <submittedName>
        <fullName evidence="10">Acyl-CoA dehydrogenase</fullName>
    </submittedName>
</protein>
<dbReference type="PROSITE" id="PS00073">
    <property type="entry name" value="ACYL_COA_DH_2"/>
    <property type="match status" value="1"/>
</dbReference>
<sequence length="383" mass="40566">MRITDATLSEAHRAVRDRVRKVAEAVIAPNAAAVDATGEFPVASHRALVAEGLYAPHVPEEYGGDGADTLTSCLIVEEVARVCASSSLTPNVTRLASLPLLLSGSAELGERYLRPLRDGAILAFALSEQDAGSDAASVRTRAVRVDGGYRIDGDKRWITNAGVADYYLVAAVTDPDAGAHGVSMFVVHSTDEGVSAGPDEDKLGMRGSPTCPVHLRGVHVPADRLVGAEGEGLRLALGALDHSRITIAAQAVGIAQGALDHAAGYVAQRRQFGRPLADFQGLRFKLADMAMHLEAARQLTYAAAARSTQDSPDLRFFSAAAKCFASDTAMQVTTDAVQLLGGHGYTRNAPVERMMRDAKVTQIYEGANEILRTVMAKQVLADH</sequence>
<dbReference type="Pfam" id="PF02771">
    <property type="entry name" value="Acyl-CoA_dh_N"/>
    <property type="match status" value="1"/>
</dbReference>
<evidence type="ECO:0000259" key="9">
    <source>
        <dbReference type="Pfam" id="PF02771"/>
    </source>
</evidence>
<dbReference type="InterPro" id="IPR006089">
    <property type="entry name" value="Acyl-CoA_DH_CS"/>
</dbReference>
<evidence type="ECO:0000313" key="11">
    <source>
        <dbReference type="Proteomes" id="UP000323454"/>
    </source>
</evidence>
<keyword evidence="3 6" id="KW-0285">Flavoprotein</keyword>
<dbReference type="InterPro" id="IPR013786">
    <property type="entry name" value="AcylCoA_DH/ox_N"/>
</dbReference>
<proteinExistence type="inferred from homology"/>
<gene>
    <name evidence="10" type="ORF">F0L68_34255</name>
</gene>
<reference evidence="10 11" key="2">
    <citation type="submission" date="2019-09" db="EMBL/GenBank/DDBJ databases">
        <authorList>
            <person name="Jin C."/>
        </authorList>
    </citation>
    <scope>NUCLEOTIDE SEQUENCE [LARGE SCALE GENOMIC DNA]</scope>
    <source>
        <strain evidence="10 11">AN110305</strain>
    </source>
</reference>
<feature type="domain" description="Acyl-CoA dehydrogenase/oxidase C-terminal" evidence="7">
    <location>
        <begin position="230"/>
        <end position="380"/>
    </location>
</feature>
<dbReference type="PANTHER" id="PTHR43884">
    <property type="entry name" value="ACYL-COA DEHYDROGENASE"/>
    <property type="match status" value="1"/>
</dbReference>
<feature type="domain" description="Acyl-CoA oxidase/dehydrogenase middle" evidence="8">
    <location>
        <begin position="123"/>
        <end position="217"/>
    </location>
</feature>
<accession>A0A5B2WQV0</accession>
<comment type="caution">
    <text evidence="10">The sequence shown here is derived from an EMBL/GenBank/DDBJ whole genome shotgun (WGS) entry which is preliminary data.</text>
</comment>
<evidence type="ECO:0000256" key="3">
    <source>
        <dbReference type="ARBA" id="ARBA00022630"/>
    </source>
</evidence>
<dbReference type="InterPro" id="IPR037069">
    <property type="entry name" value="AcylCoA_DH/ox_N_sf"/>
</dbReference>
<organism evidence="10 11">
    <name type="scientific">Solihabitans fulvus</name>
    <dbReference type="NCBI Taxonomy" id="1892852"/>
    <lineage>
        <taxon>Bacteria</taxon>
        <taxon>Bacillati</taxon>
        <taxon>Actinomycetota</taxon>
        <taxon>Actinomycetes</taxon>
        <taxon>Pseudonocardiales</taxon>
        <taxon>Pseudonocardiaceae</taxon>
        <taxon>Solihabitans</taxon>
    </lineage>
</organism>
<dbReference type="PIRSF" id="PIRSF016578">
    <property type="entry name" value="HsaA"/>
    <property type="match status" value="1"/>
</dbReference>
<dbReference type="RefSeq" id="WP_149854039.1">
    <property type="nucleotide sequence ID" value="NZ_VUOB01000072.1"/>
</dbReference>
<dbReference type="GO" id="GO:0003995">
    <property type="term" value="F:acyl-CoA dehydrogenase activity"/>
    <property type="evidence" value="ECO:0007669"/>
    <property type="project" value="InterPro"/>
</dbReference>
<comment type="cofactor">
    <cofactor evidence="1 6">
        <name>FAD</name>
        <dbReference type="ChEBI" id="CHEBI:57692"/>
    </cofactor>
</comment>
<name>A0A5B2WQV0_9PSEU</name>
<feature type="domain" description="Acyl-CoA dehydrogenase/oxidase N-terminal" evidence="9">
    <location>
        <begin position="9"/>
        <end position="119"/>
    </location>
</feature>
<evidence type="ECO:0000256" key="5">
    <source>
        <dbReference type="ARBA" id="ARBA00023002"/>
    </source>
</evidence>
<comment type="similarity">
    <text evidence="2 6">Belongs to the acyl-CoA dehydrogenase family.</text>
</comment>
<evidence type="ECO:0000256" key="4">
    <source>
        <dbReference type="ARBA" id="ARBA00022827"/>
    </source>
</evidence>
<dbReference type="Gene3D" id="2.40.110.10">
    <property type="entry name" value="Butyryl-CoA Dehydrogenase, subunit A, domain 2"/>
    <property type="match status" value="1"/>
</dbReference>
<dbReference type="InterPro" id="IPR046373">
    <property type="entry name" value="Acyl-CoA_Oxase/DH_mid-dom_sf"/>
</dbReference>
<dbReference type="InterPro" id="IPR009075">
    <property type="entry name" value="AcylCo_DH/oxidase_C"/>
</dbReference>
<dbReference type="PANTHER" id="PTHR43884:SF12">
    <property type="entry name" value="ISOVALERYL-COA DEHYDROGENASE, MITOCHONDRIAL-RELATED"/>
    <property type="match status" value="1"/>
</dbReference>
<dbReference type="FunFam" id="1.20.140.10:FF:000004">
    <property type="entry name" value="Acyl-CoA dehydrogenase FadE25"/>
    <property type="match status" value="1"/>
</dbReference>
<keyword evidence="5 6" id="KW-0560">Oxidoreductase</keyword>
<evidence type="ECO:0000313" key="10">
    <source>
        <dbReference type="EMBL" id="KAA2252829.1"/>
    </source>
</evidence>